<dbReference type="EMBL" id="BK014705">
    <property type="protein sequence ID" value="DAD68648.1"/>
    <property type="molecule type" value="Genomic_DNA"/>
</dbReference>
<protein>
    <recommendedName>
        <fullName evidence="2">DUF4145 domain-containing protein</fullName>
    </recommendedName>
</protein>
<proteinExistence type="predicted"/>
<evidence type="ECO:0008006" key="2">
    <source>
        <dbReference type="Google" id="ProtNLM"/>
    </source>
</evidence>
<sequence length="206" mass="24118">MCHKAGNPFCLSSYYIEDELTNPNLFVHFFCQNCERTFLGNYYIGPYYNKTEFKSFEPVYNTEEREFPKHIKDLSPDFCDIYNQAYASEQYGLKDISGMAYRKSLEFLVKDYAILLHPEDKDKIVKAPLSRCINDYIDNKRIKKLAVASSWLGNDETHYERKFKDYNIDNLVEFINAIVSFIDSDISVAIAENMIEEQKATHQSQT</sequence>
<organism evidence="1">
    <name type="scientific">Siphoviridae sp. ctABi4</name>
    <dbReference type="NCBI Taxonomy" id="2823566"/>
    <lineage>
        <taxon>Viruses</taxon>
        <taxon>Duplodnaviria</taxon>
        <taxon>Heunggongvirae</taxon>
        <taxon>Uroviricota</taxon>
        <taxon>Caudoviricetes</taxon>
    </lineage>
</organism>
<evidence type="ECO:0000313" key="1">
    <source>
        <dbReference type="EMBL" id="DAD68648.1"/>
    </source>
</evidence>
<accession>A0A8S5LFB7</accession>
<reference evidence="1" key="1">
    <citation type="journal article" date="2021" name="Proc. Natl. Acad. Sci. U.S.A.">
        <title>A Catalog of Tens of Thousands of Viruses from Human Metagenomes Reveals Hidden Associations with Chronic Diseases.</title>
        <authorList>
            <person name="Tisza M.J."/>
            <person name="Buck C.B."/>
        </authorList>
    </citation>
    <scope>NUCLEOTIDE SEQUENCE</scope>
    <source>
        <strain evidence="1">CtABi4</strain>
    </source>
</reference>
<name>A0A8S5LFB7_9CAUD</name>